<reference evidence="2" key="1">
    <citation type="submission" date="2025-08" db="UniProtKB">
        <authorList>
            <consortium name="RefSeq"/>
        </authorList>
    </citation>
    <scope>IDENTIFICATION</scope>
    <source>
        <tissue evidence="2">Muscle</tissue>
    </source>
</reference>
<dbReference type="PANTHER" id="PTHR12697:SF20">
    <property type="entry name" value="HEAT REPEAT-CONTAINING PROTEIN 4"/>
    <property type="match status" value="1"/>
</dbReference>
<dbReference type="InterPro" id="IPR011989">
    <property type="entry name" value="ARM-like"/>
</dbReference>
<dbReference type="GeneID" id="109381543"/>
<accession>A0A8B7R6T4</accession>
<dbReference type="Proteomes" id="UP000694851">
    <property type="component" value="Unplaced"/>
</dbReference>
<protein>
    <submittedName>
        <fullName evidence="2">HEAT repeat-containing protein 4</fullName>
    </submittedName>
</protein>
<dbReference type="Pfam" id="PF13646">
    <property type="entry name" value="HEAT_2"/>
    <property type="match status" value="1"/>
</dbReference>
<gene>
    <name evidence="2" type="primary">HEATR4</name>
</gene>
<dbReference type="GO" id="GO:0016491">
    <property type="term" value="F:oxidoreductase activity"/>
    <property type="evidence" value="ECO:0007669"/>
    <property type="project" value="TreeGrafter"/>
</dbReference>
<sequence length="916" mass="104215">MTRTQKGKTILPHRLHQPFPPRLGWGMIFYLKPRGKEECTSVSGELPAFHFSPQHCAHLKNQYLKNAASNLTFSQEVVWQRGLPSIPYSQYRFDHLYNADNIIQPFHIRKTRPEKPVSFKVLDSSGPSARITSTAVKTDSSANLMKLKKSKSARAVRETTRPLILRPCRDPDMLSLSLSPDVSLEERETWLPPSEKEARVWEAIVLEKLNKRTARWIQNKRPLRPGASPNKWQSFLHQQYDWSHIRDELTSASDLELLKQLEEEEIADLEHPSVILPTQEKKKPELLLSAYYRCTACRPVKGAFRWTGLPTLAKDALLQVGGEDVPSKSRKLKTQAESLKEDAAWKLAVLRRVLQEWKTAWGLIIEWHHETIEGLLRSLADMHDDIRIQAIVTCATAALERPRIAISEGDSAPPIQDLPEVLQPALEAALCDKNINVQIAAALCQYALQSHNPLAQDIMQTALLKGNNVDSWAAAQCLALEGTATYPVIKKILHQMFNKKDEDTEQQSCMLLSHLSEKVTLIHTMLAVELNSRQWKDRIMACRALSRICGNVCLDIKRKLIQLMWSDWNKKVRQAAAQALGQMSLGKEVHDIIRIKLGQGNSQERVEALSLIGGLKLMTAKLLPNFLNCFSDDFMAVRRAACLAAGALQIRNTMVLKCLLNLIQRDPYWKIKAFAIRALGQIGQVSPQLTDLLLWAIHYEKSPGVRLEACRSILALKLQGDRVRETFLDVLLLENHDAVLKEIYQAMKILNIEDEGNQEMVQEIKNRIQTLSQKDLLTQRIFKIESEIRKMKETTKHVYLQPKEGQKPLKFHTFLQETFRDEVVVPRRPSELCDIEAVIKPVRTRTPNPWSQSPVLGLNTRSRGRSSLVKDLRTTREKRIAMGPFGSDSPDLQPGKYSEVFSRVMSSSLRKKGDDF</sequence>
<dbReference type="KEGG" id="hai:109381543"/>
<name>A0A8B7R6T4_HIPAR</name>
<proteinExistence type="predicted"/>
<organism evidence="1 2">
    <name type="scientific">Hipposideros armiger</name>
    <name type="common">Great Himalayan leaf-nosed bat</name>
    <dbReference type="NCBI Taxonomy" id="186990"/>
    <lineage>
        <taxon>Eukaryota</taxon>
        <taxon>Metazoa</taxon>
        <taxon>Chordata</taxon>
        <taxon>Craniata</taxon>
        <taxon>Vertebrata</taxon>
        <taxon>Euteleostomi</taxon>
        <taxon>Mammalia</taxon>
        <taxon>Eutheria</taxon>
        <taxon>Laurasiatheria</taxon>
        <taxon>Chiroptera</taxon>
        <taxon>Yinpterochiroptera</taxon>
        <taxon>Rhinolophoidea</taxon>
        <taxon>Hipposideridae</taxon>
        <taxon>Hipposideros</taxon>
    </lineage>
</organism>
<dbReference type="CTD" id="399671"/>
<evidence type="ECO:0000313" key="1">
    <source>
        <dbReference type="Proteomes" id="UP000694851"/>
    </source>
</evidence>
<keyword evidence="1" id="KW-1185">Reference proteome</keyword>
<dbReference type="PANTHER" id="PTHR12697">
    <property type="entry name" value="PBS LYASE HEAT-LIKE PROTEIN"/>
    <property type="match status" value="1"/>
</dbReference>
<dbReference type="InterPro" id="IPR016024">
    <property type="entry name" value="ARM-type_fold"/>
</dbReference>
<dbReference type="AlphaFoldDB" id="A0A8B7R6T4"/>
<evidence type="ECO:0000313" key="2">
    <source>
        <dbReference type="RefSeq" id="XP_019495838.1"/>
    </source>
</evidence>
<dbReference type="OrthoDB" id="5980716at2759"/>
<dbReference type="RefSeq" id="XP_019495838.1">
    <property type="nucleotide sequence ID" value="XM_019640293.1"/>
</dbReference>
<dbReference type="Gene3D" id="1.25.10.10">
    <property type="entry name" value="Leucine-rich Repeat Variant"/>
    <property type="match status" value="2"/>
</dbReference>
<dbReference type="SUPFAM" id="SSF48371">
    <property type="entry name" value="ARM repeat"/>
    <property type="match status" value="1"/>
</dbReference>